<dbReference type="PANTHER" id="PTHR14136">
    <property type="entry name" value="BTB_POZ DOMAIN-CONTAINING PROTEIN KCTD9"/>
    <property type="match status" value="1"/>
</dbReference>
<keyword evidence="3" id="KW-1185">Reference proteome</keyword>
<sequence>MTDPNIDPSQAASVSTLETIAHSDDTALESRLNRIEAEIMKSRIDHEAALMGQEHRLVASVKNLSEVIFMRSGDERWRLLSPALTAFVWCLVPSGGTAAVGLVAILTLLVTFQQSRLLAIQNDKVEIQNLLAEAQRRASLVVEITAIFEQIDKEKQATERTADNYCSDTRKRSCFRQPVAEEPQPVFVPSQATLGRIAALTQALRPYRYLTVEGAEPGQCPQDTASPALSEAYNSLLGNMIGRGPRGSHDGVPADSAKTLIAGVYANHPLGTRKASDGLLAAFAHWVDMLSGTSLSTAAQLNCAPASPERGQLLVSLHAAGVDLSAIQTAGGDFTYSDIPGAFLSGIRLNEVNLTGSRLPGASFTGSDLTAVTFRNADLTNVRFSNASIRKSDFEGARIQVYNRDGDAPLFFIPRLSDDNLLSGIRLYQKAGHPNIFARVCGTLKLASDVATPNQGPTLADNASSYGLLIETVTESESVKRQEAVLIFDLKTGTQSLYGDPSTTQLEYLPFKECPV</sequence>
<dbReference type="InterPro" id="IPR051082">
    <property type="entry name" value="Pentapeptide-BTB/POZ_domain"/>
</dbReference>
<dbReference type="Proteomes" id="UP000823786">
    <property type="component" value="Unassembled WGS sequence"/>
</dbReference>
<comment type="caution">
    <text evidence="2">The sequence shown here is derived from an EMBL/GenBank/DDBJ whole genome shotgun (WGS) entry which is preliminary data.</text>
</comment>
<keyword evidence="1" id="KW-1133">Transmembrane helix</keyword>
<feature type="transmembrane region" description="Helical" evidence="1">
    <location>
        <begin position="86"/>
        <end position="112"/>
    </location>
</feature>
<dbReference type="PANTHER" id="PTHR14136:SF17">
    <property type="entry name" value="BTB_POZ DOMAIN-CONTAINING PROTEIN KCTD9"/>
    <property type="match status" value="1"/>
</dbReference>
<evidence type="ECO:0000313" key="2">
    <source>
        <dbReference type="EMBL" id="MBP1861561.1"/>
    </source>
</evidence>
<proteinExistence type="predicted"/>
<protein>
    <recommendedName>
        <fullName evidence="4">Pentapeptide repeat-containing protein</fullName>
    </recommendedName>
</protein>
<evidence type="ECO:0008006" key="4">
    <source>
        <dbReference type="Google" id="ProtNLM"/>
    </source>
</evidence>
<gene>
    <name evidence="2" type="ORF">J2Z75_005090</name>
</gene>
<evidence type="ECO:0000256" key="1">
    <source>
        <dbReference type="SAM" id="Phobius"/>
    </source>
</evidence>
<accession>A0ABS4EUU7</accession>
<keyword evidence="1" id="KW-0812">Transmembrane</keyword>
<dbReference type="Pfam" id="PF00805">
    <property type="entry name" value="Pentapeptide"/>
    <property type="match status" value="2"/>
</dbReference>
<reference evidence="2 3" key="1">
    <citation type="submission" date="2021-03" db="EMBL/GenBank/DDBJ databases">
        <title>Genomic Encyclopedia of Type Strains, Phase IV (KMG-IV): sequencing the most valuable type-strain genomes for metagenomic binning, comparative biology and taxonomic classification.</title>
        <authorList>
            <person name="Goeker M."/>
        </authorList>
    </citation>
    <scope>NUCLEOTIDE SEQUENCE [LARGE SCALE GENOMIC DNA]</scope>
    <source>
        <strain evidence="2 3">DSM 26427</strain>
    </source>
</reference>
<evidence type="ECO:0000313" key="3">
    <source>
        <dbReference type="Proteomes" id="UP000823786"/>
    </source>
</evidence>
<dbReference type="InterPro" id="IPR001646">
    <property type="entry name" value="5peptide_repeat"/>
</dbReference>
<keyword evidence="1" id="KW-0472">Membrane</keyword>
<organism evidence="2 3">
    <name type="scientific">Rhizobium herbae</name>
    <dbReference type="NCBI Taxonomy" id="508661"/>
    <lineage>
        <taxon>Bacteria</taxon>
        <taxon>Pseudomonadati</taxon>
        <taxon>Pseudomonadota</taxon>
        <taxon>Alphaproteobacteria</taxon>
        <taxon>Hyphomicrobiales</taxon>
        <taxon>Rhizobiaceae</taxon>
        <taxon>Rhizobium/Agrobacterium group</taxon>
        <taxon>Rhizobium</taxon>
    </lineage>
</organism>
<dbReference type="SUPFAM" id="SSF141571">
    <property type="entry name" value="Pentapeptide repeat-like"/>
    <property type="match status" value="1"/>
</dbReference>
<dbReference type="RefSeq" id="WP_209856007.1">
    <property type="nucleotide sequence ID" value="NZ_JAGGJV010000011.1"/>
</dbReference>
<dbReference type="EMBL" id="JAGGJV010000011">
    <property type="protein sequence ID" value="MBP1861561.1"/>
    <property type="molecule type" value="Genomic_DNA"/>
</dbReference>
<name>A0ABS4EUU7_9HYPH</name>
<dbReference type="Gene3D" id="2.160.20.80">
    <property type="entry name" value="E3 ubiquitin-protein ligase SopA"/>
    <property type="match status" value="1"/>
</dbReference>